<gene>
    <name evidence="1" type="ORF">GCM10022393_23980</name>
</gene>
<organism evidence="1 2">
    <name type="scientific">Aquimarina addita</name>
    <dbReference type="NCBI Taxonomy" id="870485"/>
    <lineage>
        <taxon>Bacteria</taxon>
        <taxon>Pseudomonadati</taxon>
        <taxon>Bacteroidota</taxon>
        <taxon>Flavobacteriia</taxon>
        <taxon>Flavobacteriales</taxon>
        <taxon>Flavobacteriaceae</taxon>
        <taxon>Aquimarina</taxon>
    </lineage>
</organism>
<dbReference type="RefSeq" id="WP_344927690.1">
    <property type="nucleotide sequence ID" value="NZ_BAABCW010000009.1"/>
</dbReference>
<keyword evidence="2" id="KW-1185">Reference proteome</keyword>
<evidence type="ECO:0000313" key="2">
    <source>
        <dbReference type="Proteomes" id="UP001500459"/>
    </source>
</evidence>
<sequence length="386" mass="44557">MAWMEETEKELTEVCKNFVLAKGKKIHGLILFFSQDNFSIYCDYQIKSNLALWETDDWSEGEECYIDYENEDIYFYLEEYEEEEDEVLDLGWLLLSIILSKVLVNLKNDPELKNSFSEDLKIGMDLDETNQKPTFHGNYFGGYKPNAKIVASIVEEYVEDEHNKELILDLLKEEPTGAGLELWTKLHGQHSTAPSEKKLITWFNKSLKWYKKEKYQKIIDKIEPGILVMASEQNDSLALVQSDCCSQVGLAYLEIGNIDKAFFWFKRSYKLKDFSYGGVNLGRVYLDYHKDYKAGLELATTLKKHMNKLALVGYPYKFWNLTNLLKGNLGVGNKEEAKLVAKEFSEFLKENNDGEGMAKTIAFIFAYQQDGIVSPETVAELMPLFC</sequence>
<comment type="caution">
    <text evidence="1">The sequence shown here is derived from an EMBL/GenBank/DDBJ whole genome shotgun (WGS) entry which is preliminary data.</text>
</comment>
<name>A0ABP6UMF0_9FLAO</name>
<evidence type="ECO:0008006" key="3">
    <source>
        <dbReference type="Google" id="ProtNLM"/>
    </source>
</evidence>
<accession>A0ABP6UMF0</accession>
<proteinExistence type="predicted"/>
<dbReference type="EMBL" id="BAABCW010000009">
    <property type="protein sequence ID" value="GAA3510084.1"/>
    <property type="molecule type" value="Genomic_DNA"/>
</dbReference>
<reference evidence="2" key="1">
    <citation type="journal article" date="2019" name="Int. J. Syst. Evol. Microbiol.">
        <title>The Global Catalogue of Microorganisms (GCM) 10K type strain sequencing project: providing services to taxonomists for standard genome sequencing and annotation.</title>
        <authorList>
            <consortium name="The Broad Institute Genomics Platform"/>
            <consortium name="The Broad Institute Genome Sequencing Center for Infectious Disease"/>
            <person name="Wu L."/>
            <person name="Ma J."/>
        </authorList>
    </citation>
    <scope>NUCLEOTIDE SEQUENCE [LARGE SCALE GENOMIC DNA]</scope>
    <source>
        <strain evidence="2">JCM 17106</strain>
    </source>
</reference>
<dbReference type="Proteomes" id="UP001500459">
    <property type="component" value="Unassembled WGS sequence"/>
</dbReference>
<dbReference type="Gene3D" id="1.25.40.10">
    <property type="entry name" value="Tetratricopeptide repeat domain"/>
    <property type="match status" value="1"/>
</dbReference>
<protein>
    <recommendedName>
        <fullName evidence="3">Tetratricopeptide repeat protein</fullName>
    </recommendedName>
</protein>
<dbReference type="InterPro" id="IPR011990">
    <property type="entry name" value="TPR-like_helical_dom_sf"/>
</dbReference>
<evidence type="ECO:0000313" key="1">
    <source>
        <dbReference type="EMBL" id="GAA3510084.1"/>
    </source>
</evidence>
<dbReference type="SUPFAM" id="SSF81901">
    <property type="entry name" value="HCP-like"/>
    <property type="match status" value="1"/>
</dbReference>